<protein>
    <submittedName>
        <fullName evidence="2">Uncharacterized protein</fullName>
    </submittedName>
</protein>
<dbReference type="Proteomes" id="UP000016930">
    <property type="component" value="Unassembled WGS sequence"/>
</dbReference>
<keyword evidence="3" id="KW-1185">Reference proteome</keyword>
<organism evidence="2 3">
    <name type="scientific">Ceriporiopsis subvermispora (strain B)</name>
    <name type="common">White-rot fungus</name>
    <name type="synonym">Gelatoporia subvermispora</name>
    <dbReference type="NCBI Taxonomy" id="914234"/>
    <lineage>
        <taxon>Eukaryota</taxon>
        <taxon>Fungi</taxon>
        <taxon>Dikarya</taxon>
        <taxon>Basidiomycota</taxon>
        <taxon>Agaricomycotina</taxon>
        <taxon>Agaricomycetes</taxon>
        <taxon>Polyporales</taxon>
        <taxon>Gelatoporiaceae</taxon>
        <taxon>Gelatoporia</taxon>
    </lineage>
</organism>
<dbReference type="AlphaFoldDB" id="M2R834"/>
<feature type="compositionally biased region" description="Polar residues" evidence="1">
    <location>
        <begin position="138"/>
        <end position="148"/>
    </location>
</feature>
<sequence>MSSRVVTNRAEDSSTMATPPCLPEKQRLTGRRQDMWRKLPPKGEFLQVQIEMEHIGQALGVCSTVRQCKSNEVVGPWALITSSLYLGKACKRGTIWADNVAAPESRAELVSSPSVCAARRPPVGDRKSPAPRQHERLSTTPQASTPVTSADLPMSDSSETQGIPPQTASHSDQDTILEDAEAAQFDPRSEATYSVFRAKRRAAMKSRKYCSEETRQRMADGFRDECDGKEPYTWQLDAAEAVLLGLDCLVVAGTGAGKTYLLEQAVARGVPG</sequence>
<proteinExistence type="predicted"/>
<evidence type="ECO:0000256" key="1">
    <source>
        <dbReference type="SAM" id="MobiDB-lite"/>
    </source>
</evidence>
<dbReference type="OrthoDB" id="2750815at2759"/>
<feature type="compositionally biased region" description="Polar residues" evidence="1">
    <location>
        <begin position="155"/>
        <end position="170"/>
    </location>
</feature>
<dbReference type="HOGENOM" id="CLU_1023070_0_0_1"/>
<feature type="region of interest" description="Disordered" evidence="1">
    <location>
        <begin position="107"/>
        <end position="173"/>
    </location>
</feature>
<dbReference type="SUPFAM" id="SSF52540">
    <property type="entry name" value="P-loop containing nucleoside triphosphate hydrolases"/>
    <property type="match status" value="1"/>
</dbReference>
<feature type="compositionally biased region" description="Basic and acidic residues" evidence="1">
    <location>
        <begin position="122"/>
        <end position="137"/>
    </location>
</feature>
<dbReference type="InterPro" id="IPR027417">
    <property type="entry name" value="P-loop_NTPase"/>
</dbReference>
<name>M2R834_CERS8</name>
<dbReference type="EMBL" id="KB445802">
    <property type="protein sequence ID" value="EMD34592.1"/>
    <property type="molecule type" value="Genomic_DNA"/>
</dbReference>
<evidence type="ECO:0000313" key="2">
    <source>
        <dbReference type="EMBL" id="EMD34592.1"/>
    </source>
</evidence>
<evidence type="ECO:0000313" key="3">
    <source>
        <dbReference type="Proteomes" id="UP000016930"/>
    </source>
</evidence>
<accession>M2R834</accession>
<feature type="region of interest" description="Disordered" evidence="1">
    <location>
        <begin position="1"/>
        <end position="24"/>
    </location>
</feature>
<reference evidence="2 3" key="1">
    <citation type="journal article" date="2012" name="Proc. Natl. Acad. Sci. U.S.A.">
        <title>Comparative genomics of Ceriporiopsis subvermispora and Phanerochaete chrysosporium provide insight into selective ligninolysis.</title>
        <authorList>
            <person name="Fernandez-Fueyo E."/>
            <person name="Ruiz-Duenas F.J."/>
            <person name="Ferreira P."/>
            <person name="Floudas D."/>
            <person name="Hibbett D.S."/>
            <person name="Canessa P."/>
            <person name="Larrondo L.F."/>
            <person name="James T.Y."/>
            <person name="Seelenfreund D."/>
            <person name="Lobos S."/>
            <person name="Polanco R."/>
            <person name="Tello M."/>
            <person name="Honda Y."/>
            <person name="Watanabe T."/>
            <person name="Watanabe T."/>
            <person name="Ryu J.S."/>
            <person name="Kubicek C.P."/>
            <person name="Schmoll M."/>
            <person name="Gaskell J."/>
            <person name="Hammel K.E."/>
            <person name="St John F.J."/>
            <person name="Vanden Wymelenberg A."/>
            <person name="Sabat G."/>
            <person name="Splinter BonDurant S."/>
            <person name="Syed K."/>
            <person name="Yadav J.S."/>
            <person name="Doddapaneni H."/>
            <person name="Subramanian V."/>
            <person name="Lavin J.L."/>
            <person name="Oguiza J.A."/>
            <person name="Perez G."/>
            <person name="Pisabarro A.G."/>
            <person name="Ramirez L."/>
            <person name="Santoyo F."/>
            <person name="Master E."/>
            <person name="Coutinho P.M."/>
            <person name="Henrissat B."/>
            <person name="Lombard V."/>
            <person name="Magnuson J.K."/>
            <person name="Kuees U."/>
            <person name="Hori C."/>
            <person name="Igarashi K."/>
            <person name="Samejima M."/>
            <person name="Held B.W."/>
            <person name="Barry K.W."/>
            <person name="LaButti K.M."/>
            <person name="Lapidus A."/>
            <person name="Lindquist E.A."/>
            <person name="Lucas S.M."/>
            <person name="Riley R."/>
            <person name="Salamov A.A."/>
            <person name="Hoffmeister D."/>
            <person name="Schwenk D."/>
            <person name="Hadar Y."/>
            <person name="Yarden O."/>
            <person name="de Vries R.P."/>
            <person name="Wiebenga A."/>
            <person name="Stenlid J."/>
            <person name="Eastwood D."/>
            <person name="Grigoriev I.V."/>
            <person name="Berka R.M."/>
            <person name="Blanchette R.A."/>
            <person name="Kersten P."/>
            <person name="Martinez A.T."/>
            <person name="Vicuna R."/>
            <person name="Cullen D."/>
        </authorList>
    </citation>
    <scope>NUCLEOTIDE SEQUENCE [LARGE SCALE GENOMIC DNA]</scope>
    <source>
        <strain evidence="2 3">B</strain>
    </source>
</reference>
<gene>
    <name evidence="2" type="ORF">CERSUDRAFT_75551</name>
</gene>